<keyword evidence="6" id="KW-0186">Copper</keyword>
<evidence type="ECO:0000259" key="13">
    <source>
        <dbReference type="PROSITE" id="PS00498"/>
    </source>
</evidence>
<dbReference type="InterPro" id="IPR008922">
    <property type="entry name" value="Di-copper_centre_dom_sf"/>
</dbReference>
<comment type="catalytic activity">
    <reaction evidence="9">
        <text>2 L-dopa + O2 = 2 L-dopaquinone + 2 H2O</text>
        <dbReference type="Rhea" id="RHEA:34287"/>
        <dbReference type="ChEBI" id="CHEBI:15377"/>
        <dbReference type="ChEBI" id="CHEBI:15379"/>
        <dbReference type="ChEBI" id="CHEBI:57504"/>
        <dbReference type="ChEBI" id="CHEBI:57924"/>
        <dbReference type="EC" id="1.14.18.1"/>
    </reaction>
</comment>
<dbReference type="PANTHER" id="PTHR11474:SF76">
    <property type="entry name" value="SHKT DOMAIN-CONTAINING PROTEIN"/>
    <property type="match status" value="1"/>
</dbReference>
<dbReference type="OrthoDB" id="6132182at2759"/>
<evidence type="ECO:0000256" key="4">
    <source>
        <dbReference type="ARBA" id="ARBA00022723"/>
    </source>
</evidence>
<dbReference type="Gene3D" id="2.60.310.20">
    <property type="match status" value="1"/>
</dbReference>
<feature type="region of interest" description="Disordered" evidence="11">
    <location>
        <begin position="206"/>
        <end position="238"/>
    </location>
</feature>
<gene>
    <name evidence="14" type="ORF">B9Z19DRAFT_1080584</name>
</gene>
<evidence type="ECO:0000313" key="15">
    <source>
        <dbReference type="Proteomes" id="UP000244722"/>
    </source>
</evidence>
<evidence type="ECO:0000259" key="12">
    <source>
        <dbReference type="PROSITE" id="PS00497"/>
    </source>
</evidence>
<comment type="caution">
    <text evidence="14">The sequence shown here is derived from an EMBL/GenBank/DDBJ whole genome shotgun (WGS) entry which is preliminary data.</text>
</comment>
<proteinExistence type="inferred from homology"/>
<evidence type="ECO:0000256" key="11">
    <source>
        <dbReference type="SAM" id="MobiDB-lite"/>
    </source>
</evidence>
<name>A0A2T6ZWP4_TUBBO</name>
<evidence type="ECO:0000256" key="1">
    <source>
        <dbReference type="ARBA" id="ARBA00001973"/>
    </source>
</evidence>
<keyword evidence="15" id="KW-1185">Reference proteome</keyword>
<accession>A0A2T6ZWP4</accession>
<feature type="domain" description="Tyrosinase copper-binding" evidence="12">
    <location>
        <begin position="85"/>
        <end position="102"/>
    </location>
</feature>
<evidence type="ECO:0000313" key="14">
    <source>
        <dbReference type="EMBL" id="PUU79880.1"/>
    </source>
</evidence>
<dbReference type="InterPro" id="IPR050316">
    <property type="entry name" value="Tyrosinase/Hemocyanin"/>
</dbReference>
<dbReference type="GO" id="GO:0004503">
    <property type="term" value="F:tyrosinase activity"/>
    <property type="evidence" value="ECO:0007669"/>
    <property type="project" value="UniProtKB-EC"/>
</dbReference>
<evidence type="ECO:0000256" key="5">
    <source>
        <dbReference type="ARBA" id="ARBA00023002"/>
    </source>
</evidence>
<dbReference type="InterPro" id="IPR041640">
    <property type="entry name" value="Tyrosinase_C"/>
</dbReference>
<comment type="similarity">
    <text evidence="2">Belongs to the tyrosinase family.</text>
</comment>
<keyword evidence="4" id="KW-0479">Metal-binding</keyword>
<dbReference type="PROSITE" id="PS00498">
    <property type="entry name" value="TYROSINASE_2"/>
    <property type="match status" value="1"/>
</dbReference>
<evidence type="ECO:0000256" key="2">
    <source>
        <dbReference type="ARBA" id="ARBA00009928"/>
    </source>
</evidence>
<comment type="cofactor">
    <cofactor evidence="1">
        <name>Cu(2+)</name>
        <dbReference type="ChEBI" id="CHEBI:29036"/>
    </cofactor>
</comment>
<dbReference type="GO" id="GO:0042438">
    <property type="term" value="P:melanin biosynthetic process"/>
    <property type="evidence" value="ECO:0007669"/>
    <property type="project" value="UniProtKB-KW"/>
</dbReference>
<dbReference type="Proteomes" id="UP000244722">
    <property type="component" value="Unassembled WGS sequence"/>
</dbReference>
<dbReference type="Pfam" id="PF00264">
    <property type="entry name" value="Tyrosinase"/>
    <property type="match status" value="1"/>
</dbReference>
<keyword evidence="5" id="KW-0560">Oxidoreductase</keyword>
<evidence type="ECO:0000256" key="10">
    <source>
        <dbReference type="ARBA" id="ARBA00048881"/>
    </source>
</evidence>
<evidence type="ECO:0000256" key="6">
    <source>
        <dbReference type="ARBA" id="ARBA00023008"/>
    </source>
</evidence>
<dbReference type="GO" id="GO:0046872">
    <property type="term" value="F:metal ion binding"/>
    <property type="evidence" value="ECO:0007669"/>
    <property type="project" value="UniProtKB-KW"/>
</dbReference>
<dbReference type="AlphaFoldDB" id="A0A2T6ZWP4"/>
<dbReference type="PANTHER" id="PTHR11474">
    <property type="entry name" value="TYROSINASE FAMILY MEMBER"/>
    <property type="match status" value="1"/>
</dbReference>
<dbReference type="EMBL" id="NESQ01000078">
    <property type="protein sequence ID" value="PUU79880.1"/>
    <property type="molecule type" value="Genomic_DNA"/>
</dbReference>
<dbReference type="PROSITE" id="PS00497">
    <property type="entry name" value="TYROSINASE_1"/>
    <property type="match status" value="1"/>
</dbReference>
<evidence type="ECO:0000256" key="8">
    <source>
        <dbReference type="ARBA" id="ARBA00023101"/>
    </source>
</evidence>
<keyword evidence="8" id="KW-0470">Melanin biosynthesis</keyword>
<dbReference type="STRING" id="42251.A0A2T6ZWP4"/>
<comment type="catalytic activity">
    <reaction evidence="10">
        <text>L-tyrosine + O2 = L-dopaquinone + H2O</text>
        <dbReference type="Rhea" id="RHEA:18117"/>
        <dbReference type="ChEBI" id="CHEBI:15377"/>
        <dbReference type="ChEBI" id="CHEBI:15379"/>
        <dbReference type="ChEBI" id="CHEBI:57924"/>
        <dbReference type="ChEBI" id="CHEBI:58315"/>
        <dbReference type="EC" id="1.14.18.1"/>
    </reaction>
</comment>
<dbReference type="Pfam" id="PF18132">
    <property type="entry name" value="Tyrosinase_C"/>
    <property type="match status" value="1"/>
</dbReference>
<dbReference type="PRINTS" id="PR00092">
    <property type="entry name" value="TYROSINASE"/>
</dbReference>
<organism evidence="14 15">
    <name type="scientific">Tuber borchii</name>
    <name type="common">White truffle</name>
    <dbReference type="NCBI Taxonomy" id="42251"/>
    <lineage>
        <taxon>Eukaryota</taxon>
        <taxon>Fungi</taxon>
        <taxon>Dikarya</taxon>
        <taxon>Ascomycota</taxon>
        <taxon>Pezizomycotina</taxon>
        <taxon>Pezizomycetes</taxon>
        <taxon>Pezizales</taxon>
        <taxon>Tuberaceae</taxon>
        <taxon>Tuber</taxon>
    </lineage>
</organism>
<dbReference type="InterPro" id="IPR002227">
    <property type="entry name" value="Tyrosinase_Cu-bd"/>
</dbReference>
<feature type="domain" description="Tyrosinase copper-binding" evidence="13">
    <location>
        <begin position="309"/>
        <end position="320"/>
    </location>
</feature>
<reference evidence="14 15" key="1">
    <citation type="submission" date="2017-04" db="EMBL/GenBank/DDBJ databases">
        <title>Draft genome sequence of Tuber borchii Vittad., a whitish edible truffle.</title>
        <authorList>
            <consortium name="DOE Joint Genome Institute"/>
            <person name="Murat C."/>
            <person name="Kuo A."/>
            <person name="Barry K.W."/>
            <person name="Clum A."/>
            <person name="Dockter R.B."/>
            <person name="Fauchery L."/>
            <person name="Iotti M."/>
            <person name="Kohler A."/>
            <person name="Labutti K."/>
            <person name="Lindquist E.A."/>
            <person name="Lipzen A."/>
            <person name="Ohm R.A."/>
            <person name="Wang M."/>
            <person name="Grigoriev I.V."/>
            <person name="Zambonelli A."/>
            <person name="Martin F.M."/>
        </authorList>
    </citation>
    <scope>NUCLEOTIDE SEQUENCE [LARGE SCALE GENOMIC DNA]</scope>
    <source>
        <strain evidence="14 15">Tbo3840</strain>
    </source>
</reference>
<evidence type="ECO:0000256" key="7">
    <source>
        <dbReference type="ARBA" id="ARBA00023033"/>
    </source>
</evidence>
<protein>
    <recommendedName>
        <fullName evidence="3">tyrosinase</fullName>
        <ecNumber evidence="3">1.14.18.1</ecNumber>
    </recommendedName>
</protein>
<evidence type="ECO:0000256" key="9">
    <source>
        <dbReference type="ARBA" id="ARBA00048233"/>
    </source>
</evidence>
<sequence>MPAITYPITGVGGPAPKPRRNINDFAEDPLQWNLFLQALTNFQSQEEDTRSPLGFYQVAGVHGTPYLSWMEEADADDRPGDYCTHGTALFLTWHRPYLLLYEQRIVEEALAIASTFSDTYRTDYQTAALSIRLPYWDWATDSDVPQSIRFPTTDITLPVAGSDAPPVTQQGVPNPMYSYKFKTSLRRQRDFSIVGVTEFVNWEESKRCPDANGTSHPEIVDQQLRTPKGKSPDTPTAGSSFRDPIFKLLTLVGSYGPFSNTGWKPGRDGVKNASLESYHNTIHNFTGTNFITAGSPEGHMTEVPVAAFDPIFWLHHSNIDRMYALWQAIYYEALFEDQATDNTRLPLTKAIDDAETTLRPFYKDDHQAIPWTSSMIQKSSSAVGPTVFDYNYHYPELPIELSGPGKQEEMKSYVLNQVYQLYGPDLDKSLVDTPKVPHRLLPPSNIVDQGKFRREWFIFLRVRKYLIPGNFTIFFFLGEPGDDPHQWLLSENRVGTVDTFKSTTDICGNCAGQEEADQLLSGGVDITNALYNSLHGTGYTLDDRGEVETWLAENLKWRILKHNGKTELTPEELQANPDNLFVGVKSFVLLYPTDQLPIDGEQFQSAPKIIDERIHFGATEPQRDRGGLGSQDPY</sequence>
<dbReference type="SUPFAM" id="SSF48056">
    <property type="entry name" value="Di-copper centre-containing domain"/>
    <property type="match status" value="1"/>
</dbReference>
<dbReference type="EC" id="1.14.18.1" evidence="3"/>
<dbReference type="Gene3D" id="1.10.1280.10">
    <property type="entry name" value="Di-copper center containing domain from catechol oxidase"/>
    <property type="match status" value="1"/>
</dbReference>
<evidence type="ECO:0000256" key="3">
    <source>
        <dbReference type="ARBA" id="ARBA00011906"/>
    </source>
</evidence>
<keyword evidence="7" id="KW-0503">Monooxygenase</keyword>